<accession>M7AQJ6</accession>
<sequence length="230" mass="25419">MECRNAMVRSIAANALHDATKKRIGRAASNQDTASFLSGSLDGEFGRDGGNIASLWSRTHSATRRLGKRIGCRWEWCEERQELGVLVPQIRPNDNTIVTPSTRGMLERTLKAAIHSLYMETLKRKLDQGPMPFSGTGFLWAPRDMGVVNVFGTNTCPVAQSPGQSLDLALQNRPEKLLLLWPYAEGNESIMSHSSQDTGPVEFRRLPDMATSALFLVRGLPSCSERSNVM</sequence>
<evidence type="ECO:0000313" key="1">
    <source>
        <dbReference type="EMBL" id="EMP27576.1"/>
    </source>
</evidence>
<dbReference type="STRING" id="8469.M7AQJ6"/>
<dbReference type="Proteomes" id="UP000031443">
    <property type="component" value="Unassembled WGS sequence"/>
</dbReference>
<protein>
    <submittedName>
        <fullName evidence="1">Uncharacterized protein</fullName>
    </submittedName>
</protein>
<proteinExistence type="predicted"/>
<evidence type="ECO:0000313" key="2">
    <source>
        <dbReference type="Proteomes" id="UP000031443"/>
    </source>
</evidence>
<dbReference type="eggNOG" id="KOG1059">
    <property type="taxonomic scope" value="Eukaryota"/>
</dbReference>
<reference evidence="2" key="1">
    <citation type="journal article" date="2013" name="Nat. Genet.">
        <title>The draft genomes of soft-shell turtle and green sea turtle yield insights into the development and evolution of the turtle-specific body plan.</title>
        <authorList>
            <person name="Wang Z."/>
            <person name="Pascual-Anaya J."/>
            <person name="Zadissa A."/>
            <person name="Li W."/>
            <person name="Niimura Y."/>
            <person name="Huang Z."/>
            <person name="Li C."/>
            <person name="White S."/>
            <person name="Xiong Z."/>
            <person name="Fang D."/>
            <person name="Wang B."/>
            <person name="Ming Y."/>
            <person name="Chen Y."/>
            <person name="Zheng Y."/>
            <person name="Kuraku S."/>
            <person name="Pignatelli M."/>
            <person name="Herrero J."/>
            <person name="Beal K."/>
            <person name="Nozawa M."/>
            <person name="Li Q."/>
            <person name="Wang J."/>
            <person name="Zhang H."/>
            <person name="Yu L."/>
            <person name="Shigenobu S."/>
            <person name="Wang J."/>
            <person name="Liu J."/>
            <person name="Flicek P."/>
            <person name="Searle S."/>
            <person name="Wang J."/>
            <person name="Kuratani S."/>
            <person name="Yin Y."/>
            <person name="Aken B."/>
            <person name="Zhang G."/>
            <person name="Irie N."/>
        </authorList>
    </citation>
    <scope>NUCLEOTIDE SEQUENCE [LARGE SCALE GENOMIC DNA]</scope>
</reference>
<name>M7AQJ6_CHEMY</name>
<dbReference type="EMBL" id="KB568893">
    <property type="protein sequence ID" value="EMP27576.1"/>
    <property type="molecule type" value="Genomic_DNA"/>
</dbReference>
<gene>
    <name evidence="1" type="ORF">UY3_15360</name>
</gene>
<dbReference type="AlphaFoldDB" id="M7AQJ6"/>
<organism evidence="1 2">
    <name type="scientific">Chelonia mydas</name>
    <name type="common">Green sea-turtle</name>
    <name type="synonym">Chelonia agassizi</name>
    <dbReference type="NCBI Taxonomy" id="8469"/>
    <lineage>
        <taxon>Eukaryota</taxon>
        <taxon>Metazoa</taxon>
        <taxon>Chordata</taxon>
        <taxon>Craniata</taxon>
        <taxon>Vertebrata</taxon>
        <taxon>Euteleostomi</taxon>
        <taxon>Archelosauria</taxon>
        <taxon>Testudinata</taxon>
        <taxon>Testudines</taxon>
        <taxon>Cryptodira</taxon>
        <taxon>Durocryptodira</taxon>
        <taxon>Americhelydia</taxon>
        <taxon>Chelonioidea</taxon>
        <taxon>Cheloniidae</taxon>
        <taxon>Chelonia</taxon>
    </lineage>
</organism>
<keyword evidence="2" id="KW-1185">Reference proteome</keyword>